<reference evidence="2" key="2">
    <citation type="submission" date="2016-06" db="EMBL/GenBank/DDBJ databases">
        <title>The genome of a short-lived fish provides insights into sex chromosome evolution and the genetic control of aging.</title>
        <authorList>
            <person name="Reichwald K."/>
            <person name="Felder M."/>
            <person name="Petzold A."/>
            <person name="Koch P."/>
            <person name="Groth M."/>
            <person name="Platzer M."/>
        </authorList>
    </citation>
    <scope>NUCLEOTIDE SEQUENCE</scope>
    <source>
        <tissue evidence="2">Brain</tissue>
    </source>
</reference>
<reference evidence="2" key="1">
    <citation type="submission" date="2016-05" db="EMBL/GenBank/DDBJ databases">
        <authorList>
            <person name="Lavstsen T."/>
            <person name="Jespersen J.S."/>
        </authorList>
    </citation>
    <scope>NUCLEOTIDE SEQUENCE</scope>
    <source>
        <tissue evidence="2">Brain</tissue>
    </source>
</reference>
<gene>
    <name evidence="2" type="primary">Nfu_g_1_024370</name>
</gene>
<evidence type="ECO:0000313" key="2">
    <source>
        <dbReference type="EMBL" id="SBP73863.1"/>
    </source>
</evidence>
<feature type="non-terminal residue" evidence="2">
    <location>
        <position position="103"/>
    </location>
</feature>
<feature type="compositionally biased region" description="Basic and acidic residues" evidence="1">
    <location>
        <begin position="71"/>
        <end position="80"/>
    </location>
</feature>
<evidence type="ECO:0000256" key="1">
    <source>
        <dbReference type="SAM" id="MobiDB-lite"/>
    </source>
</evidence>
<protein>
    <submittedName>
        <fullName evidence="2">Uncharacterized protein</fullName>
    </submittedName>
</protein>
<organism evidence="2">
    <name type="scientific">Nothobranchius kadleci</name>
    <name type="common">African annual killifish</name>
    <dbReference type="NCBI Taxonomy" id="1051664"/>
    <lineage>
        <taxon>Eukaryota</taxon>
        <taxon>Metazoa</taxon>
        <taxon>Chordata</taxon>
        <taxon>Craniata</taxon>
        <taxon>Vertebrata</taxon>
        <taxon>Euteleostomi</taxon>
        <taxon>Actinopterygii</taxon>
        <taxon>Neopterygii</taxon>
        <taxon>Teleostei</taxon>
        <taxon>Neoteleostei</taxon>
        <taxon>Acanthomorphata</taxon>
        <taxon>Ovalentaria</taxon>
        <taxon>Atherinomorphae</taxon>
        <taxon>Cyprinodontiformes</taxon>
        <taxon>Nothobranchiidae</taxon>
        <taxon>Nothobranchius</taxon>
    </lineage>
</organism>
<dbReference type="EMBL" id="HADZ01009922">
    <property type="protein sequence ID" value="SBP73863.1"/>
    <property type="molecule type" value="Transcribed_RNA"/>
</dbReference>
<accession>A0A1A8C485</accession>
<proteinExistence type="predicted"/>
<name>A0A1A8C485_NOTKA</name>
<feature type="non-terminal residue" evidence="2">
    <location>
        <position position="1"/>
    </location>
</feature>
<dbReference type="AlphaFoldDB" id="A0A1A8C485"/>
<sequence length="103" mass="11702">GAYTASQEEHIIVIKEIRSLKLKLNERCPSIHLLNPLCPRWVAGGLVPISSSQRAIRRGTPWTESQSIAGQHRDTQDKQSHTLTPKDNVHRPINHMGHSHLYR</sequence>
<feature type="region of interest" description="Disordered" evidence="1">
    <location>
        <begin position="55"/>
        <end position="103"/>
    </location>
</feature>